<proteinExistence type="predicted"/>
<organism evidence="1 2">
    <name type="scientific">Thelephora ganbajun</name>
    <name type="common">Ganba fungus</name>
    <dbReference type="NCBI Taxonomy" id="370292"/>
    <lineage>
        <taxon>Eukaryota</taxon>
        <taxon>Fungi</taxon>
        <taxon>Dikarya</taxon>
        <taxon>Basidiomycota</taxon>
        <taxon>Agaricomycotina</taxon>
        <taxon>Agaricomycetes</taxon>
        <taxon>Thelephorales</taxon>
        <taxon>Thelephoraceae</taxon>
        <taxon>Thelephora</taxon>
    </lineage>
</organism>
<accession>A0ACB6ZB88</accession>
<comment type="caution">
    <text evidence="1">The sequence shown here is derived from an EMBL/GenBank/DDBJ whole genome shotgun (WGS) entry which is preliminary data.</text>
</comment>
<protein>
    <submittedName>
        <fullName evidence="1">Uncharacterized protein</fullName>
    </submittedName>
</protein>
<evidence type="ECO:0000313" key="1">
    <source>
        <dbReference type="EMBL" id="KAF9646623.1"/>
    </source>
</evidence>
<dbReference type="Proteomes" id="UP000886501">
    <property type="component" value="Unassembled WGS sequence"/>
</dbReference>
<reference evidence="1" key="1">
    <citation type="submission" date="2019-10" db="EMBL/GenBank/DDBJ databases">
        <authorList>
            <consortium name="DOE Joint Genome Institute"/>
            <person name="Kuo A."/>
            <person name="Miyauchi S."/>
            <person name="Kiss E."/>
            <person name="Drula E."/>
            <person name="Kohler A."/>
            <person name="Sanchez-Garcia M."/>
            <person name="Andreopoulos B."/>
            <person name="Barry K.W."/>
            <person name="Bonito G."/>
            <person name="Buee M."/>
            <person name="Carver A."/>
            <person name="Chen C."/>
            <person name="Cichocki N."/>
            <person name="Clum A."/>
            <person name="Culley D."/>
            <person name="Crous P.W."/>
            <person name="Fauchery L."/>
            <person name="Girlanda M."/>
            <person name="Hayes R."/>
            <person name="Keri Z."/>
            <person name="Labutti K."/>
            <person name="Lipzen A."/>
            <person name="Lombard V."/>
            <person name="Magnuson J."/>
            <person name="Maillard F."/>
            <person name="Morin E."/>
            <person name="Murat C."/>
            <person name="Nolan M."/>
            <person name="Ohm R."/>
            <person name="Pangilinan J."/>
            <person name="Pereira M."/>
            <person name="Perotto S."/>
            <person name="Peter M."/>
            <person name="Riley R."/>
            <person name="Sitrit Y."/>
            <person name="Stielow B."/>
            <person name="Szollosi G."/>
            <person name="Zifcakova L."/>
            <person name="Stursova M."/>
            <person name="Spatafora J.W."/>
            <person name="Tedersoo L."/>
            <person name="Vaario L.-M."/>
            <person name="Yamada A."/>
            <person name="Yan M."/>
            <person name="Wang P."/>
            <person name="Xu J."/>
            <person name="Bruns T."/>
            <person name="Baldrian P."/>
            <person name="Vilgalys R."/>
            <person name="Henrissat B."/>
            <person name="Grigoriev I.V."/>
            <person name="Hibbett D."/>
            <person name="Nagy L.G."/>
            <person name="Martin F.M."/>
        </authorList>
    </citation>
    <scope>NUCLEOTIDE SEQUENCE</scope>
    <source>
        <strain evidence="1">P2</strain>
    </source>
</reference>
<keyword evidence="2" id="KW-1185">Reference proteome</keyword>
<reference evidence="1" key="2">
    <citation type="journal article" date="2020" name="Nat. Commun.">
        <title>Large-scale genome sequencing of mycorrhizal fungi provides insights into the early evolution of symbiotic traits.</title>
        <authorList>
            <person name="Miyauchi S."/>
            <person name="Kiss E."/>
            <person name="Kuo A."/>
            <person name="Drula E."/>
            <person name="Kohler A."/>
            <person name="Sanchez-Garcia M."/>
            <person name="Morin E."/>
            <person name="Andreopoulos B."/>
            <person name="Barry K.W."/>
            <person name="Bonito G."/>
            <person name="Buee M."/>
            <person name="Carver A."/>
            <person name="Chen C."/>
            <person name="Cichocki N."/>
            <person name="Clum A."/>
            <person name="Culley D."/>
            <person name="Crous P.W."/>
            <person name="Fauchery L."/>
            <person name="Girlanda M."/>
            <person name="Hayes R.D."/>
            <person name="Keri Z."/>
            <person name="LaButti K."/>
            <person name="Lipzen A."/>
            <person name="Lombard V."/>
            <person name="Magnuson J."/>
            <person name="Maillard F."/>
            <person name="Murat C."/>
            <person name="Nolan M."/>
            <person name="Ohm R.A."/>
            <person name="Pangilinan J."/>
            <person name="Pereira M.F."/>
            <person name="Perotto S."/>
            <person name="Peter M."/>
            <person name="Pfister S."/>
            <person name="Riley R."/>
            <person name="Sitrit Y."/>
            <person name="Stielow J.B."/>
            <person name="Szollosi G."/>
            <person name="Zifcakova L."/>
            <person name="Stursova M."/>
            <person name="Spatafora J.W."/>
            <person name="Tedersoo L."/>
            <person name="Vaario L.M."/>
            <person name="Yamada A."/>
            <person name="Yan M."/>
            <person name="Wang P."/>
            <person name="Xu J."/>
            <person name="Bruns T."/>
            <person name="Baldrian P."/>
            <person name="Vilgalys R."/>
            <person name="Dunand C."/>
            <person name="Henrissat B."/>
            <person name="Grigoriev I.V."/>
            <person name="Hibbett D."/>
            <person name="Nagy L.G."/>
            <person name="Martin F.M."/>
        </authorList>
    </citation>
    <scope>NUCLEOTIDE SEQUENCE</scope>
    <source>
        <strain evidence="1">P2</strain>
    </source>
</reference>
<dbReference type="EMBL" id="MU118053">
    <property type="protein sequence ID" value="KAF9646623.1"/>
    <property type="molecule type" value="Genomic_DNA"/>
</dbReference>
<sequence>MRKNPFRRLKATKFFQTTDLDWVEAGLQCAFESTDPSKVSAPRLQPVKYIHHCAVRTLTKEQKKSRGFGNAFHSCQGILRLVKPTAGAHVRYCRRLPTCRCHSIFAHIGALTGMYGCKHKLMRQVRMAKDLEHPTYYRFNIVWLFFMHGIVPLLEQGSETSESVSSKVVTAKTISWIYTGIDQRKAPGMPTATENTILRYIKSKADCIRRGAISSRRGGTGISRVELYISAEEAVAIYTATVHWLEVASSPPSHPIPSPQPPA</sequence>
<evidence type="ECO:0000313" key="2">
    <source>
        <dbReference type="Proteomes" id="UP000886501"/>
    </source>
</evidence>
<gene>
    <name evidence="1" type="ORF">BDM02DRAFT_3188675</name>
</gene>
<name>A0ACB6ZB88_THEGA</name>